<dbReference type="PANTHER" id="PTHR38649:SF1">
    <property type="entry name" value="SPERMATOGENESIS-ASSOCIATED PROTEIN 33"/>
    <property type="match status" value="1"/>
</dbReference>
<name>A0A8C8ZE73_PROSS</name>
<organism evidence="2 3">
    <name type="scientific">Prolemur simus</name>
    <name type="common">Greater bamboo lemur</name>
    <name type="synonym">Hapalemur simus</name>
    <dbReference type="NCBI Taxonomy" id="1328070"/>
    <lineage>
        <taxon>Eukaryota</taxon>
        <taxon>Metazoa</taxon>
        <taxon>Chordata</taxon>
        <taxon>Craniata</taxon>
        <taxon>Vertebrata</taxon>
        <taxon>Euteleostomi</taxon>
        <taxon>Mammalia</taxon>
        <taxon>Eutheria</taxon>
        <taxon>Euarchontoglires</taxon>
        <taxon>Primates</taxon>
        <taxon>Strepsirrhini</taxon>
        <taxon>Lemuriformes</taxon>
        <taxon>Lemuridae</taxon>
        <taxon>Prolemur</taxon>
    </lineage>
</organism>
<protein>
    <submittedName>
        <fullName evidence="2">Spermatosis associated 33</fullName>
    </submittedName>
</protein>
<evidence type="ECO:0000313" key="3">
    <source>
        <dbReference type="Proteomes" id="UP000694414"/>
    </source>
</evidence>
<feature type="region of interest" description="Disordered" evidence="1">
    <location>
        <begin position="1"/>
        <end position="140"/>
    </location>
</feature>
<accession>A0A8C8ZE73</accession>
<dbReference type="PANTHER" id="PTHR38649">
    <property type="entry name" value="SPERMATOGENESIS-ASSOCIATED PROTEIN 33"/>
    <property type="match status" value="1"/>
</dbReference>
<dbReference type="AlphaFoldDB" id="A0A8C8ZE73"/>
<reference evidence="2" key="1">
    <citation type="submission" date="2025-08" db="UniProtKB">
        <authorList>
            <consortium name="Ensembl"/>
        </authorList>
    </citation>
    <scope>IDENTIFICATION</scope>
</reference>
<proteinExistence type="predicted"/>
<dbReference type="GO" id="GO:0005737">
    <property type="term" value="C:cytoplasm"/>
    <property type="evidence" value="ECO:0007669"/>
    <property type="project" value="TreeGrafter"/>
</dbReference>
<evidence type="ECO:0000256" key="1">
    <source>
        <dbReference type="SAM" id="MobiDB-lite"/>
    </source>
</evidence>
<evidence type="ECO:0000313" key="2">
    <source>
        <dbReference type="Ensembl" id="ENSPSMP00000014650.1"/>
    </source>
</evidence>
<sequence length="140" mass="15303">MGLSRSKHAPRRGAEQRKAHAGSVPRPKDRLAEKRPQEARPAETEGEKPADPGPGADAAKHLLPPSASGQEKPDVKQKSSRKKSVIPHIIITRASNETLNSFGSSGSEEPRTIREHDAWGPYHRHRNPSTADAYSAHTKE</sequence>
<dbReference type="Pfam" id="PF15382">
    <property type="entry name" value="DUF4609"/>
    <property type="match status" value="1"/>
</dbReference>
<dbReference type="GeneTree" id="ENSGT00390000014546"/>
<feature type="compositionally biased region" description="Basic and acidic residues" evidence="1">
    <location>
        <begin position="108"/>
        <end position="118"/>
    </location>
</feature>
<dbReference type="InterPro" id="IPR027930">
    <property type="entry name" value="DUF4609"/>
</dbReference>
<dbReference type="Proteomes" id="UP000694414">
    <property type="component" value="Unplaced"/>
</dbReference>
<feature type="compositionally biased region" description="Basic residues" evidence="1">
    <location>
        <begin position="1"/>
        <end position="11"/>
    </location>
</feature>
<feature type="compositionally biased region" description="Basic and acidic residues" evidence="1">
    <location>
        <begin position="26"/>
        <end position="50"/>
    </location>
</feature>
<feature type="compositionally biased region" description="Polar residues" evidence="1">
    <location>
        <begin position="93"/>
        <end position="107"/>
    </location>
</feature>
<reference evidence="2" key="2">
    <citation type="submission" date="2025-09" db="UniProtKB">
        <authorList>
            <consortium name="Ensembl"/>
        </authorList>
    </citation>
    <scope>IDENTIFICATION</scope>
</reference>
<keyword evidence="3" id="KW-1185">Reference proteome</keyword>
<dbReference type="Ensembl" id="ENSPSMT00000017024.1">
    <property type="protein sequence ID" value="ENSPSMP00000014650.1"/>
    <property type="gene ID" value="ENSPSMG00000010508.1"/>
</dbReference>
<gene>
    <name evidence="2" type="primary">SPATA33</name>
</gene>
<dbReference type="GO" id="GO:0005634">
    <property type="term" value="C:nucleus"/>
    <property type="evidence" value="ECO:0007669"/>
    <property type="project" value="TreeGrafter"/>
</dbReference>